<feature type="transmembrane region" description="Helical" evidence="1">
    <location>
        <begin position="83"/>
        <end position="104"/>
    </location>
</feature>
<dbReference type="AlphaFoldDB" id="A0A5N5GMR3"/>
<reference evidence="2 3" key="1">
    <citation type="submission" date="2019-09" db="EMBL/GenBank/DDBJ databases">
        <authorList>
            <person name="Ou C."/>
        </authorList>
    </citation>
    <scope>NUCLEOTIDE SEQUENCE [LARGE SCALE GENOMIC DNA]</scope>
    <source>
        <strain evidence="2">S2</strain>
        <tissue evidence="2">Leaf</tissue>
    </source>
</reference>
<gene>
    <name evidence="2" type="ORF">D8674_023186</name>
</gene>
<sequence length="110" mass="12950">MHTSGGKNMVSSWILDERKMPTYQMIDNIRVKLMEMSSNRQREAERWTSPICPTMDDEMMKMVEVGRHWQRGPQVTHVIMSKIISQQISISLLIHIPSFLYLILKMMNNL</sequence>
<dbReference type="EMBL" id="SMOL01000402">
    <property type="protein sequence ID" value="KAB2616598.1"/>
    <property type="molecule type" value="Genomic_DNA"/>
</dbReference>
<dbReference type="Proteomes" id="UP000327157">
    <property type="component" value="Chromosome 3"/>
</dbReference>
<keyword evidence="1" id="KW-0472">Membrane</keyword>
<name>A0A5N5GMR3_9ROSA</name>
<keyword evidence="1" id="KW-1133">Transmembrane helix</keyword>
<protein>
    <submittedName>
        <fullName evidence="2">Uncharacterized protein</fullName>
    </submittedName>
</protein>
<evidence type="ECO:0000313" key="3">
    <source>
        <dbReference type="Proteomes" id="UP000327157"/>
    </source>
</evidence>
<evidence type="ECO:0000313" key="2">
    <source>
        <dbReference type="EMBL" id="KAB2616598.1"/>
    </source>
</evidence>
<reference evidence="3" key="2">
    <citation type="submission" date="2019-10" db="EMBL/GenBank/DDBJ databases">
        <title>A de novo genome assembly of a pear dwarfing rootstock.</title>
        <authorList>
            <person name="Wang F."/>
            <person name="Wang J."/>
            <person name="Li S."/>
            <person name="Zhang Y."/>
            <person name="Fang M."/>
            <person name="Ma L."/>
            <person name="Zhao Y."/>
            <person name="Jiang S."/>
        </authorList>
    </citation>
    <scope>NUCLEOTIDE SEQUENCE [LARGE SCALE GENOMIC DNA]</scope>
</reference>
<accession>A0A5N5GMR3</accession>
<keyword evidence="1" id="KW-0812">Transmembrane</keyword>
<keyword evidence="3" id="KW-1185">Reference proteome</keyword>
<evidence type="ECO:0000256" key="1">
    <source>
        <dbReference type="SAM" id="Phobius"/>
    </source>
</evidence>
<comment type="caution">
    <text evidence="2">The sequence shown here is derived from an EMBL/GenBank/DDBJ whole genome shotgun (WGS) entry which is preliminary data.</text>
</comment>
<proteinExistence type="predicted"/>
<organism evidence="2 3">
    <name type="scientific">Pyrus ussuriensis x Pyrus communis</name>
    <dbReference type="NCBI Taxonomy" id="2448454"/>
    <lineage>
        <taxon>Eukaryota</taxon>
        <taxon>Viridiplantae</taxon>
        <taxon>Streptophyta</taxon>
        <taxon>Embryophyta</taxon>
        <taxon>Tracheophyta</taxon>
        <taxon>Spermatophyta</taxon>
        <taxon>Magnoliopsida</taxon>
        <taxon>eudicotyledons</taxon>
        <taxon>Gunneridae</taxon>
        <taxon>Pentapetalae</taxon>
        <taxon>rosids</taxon>
        <taxon>fabids</taxon>
        <taxon>Rosales</taxon>
        <taxon>Rosaceae</taxon>
        <taxon>Amygdaloideae</taxon>
        <taxon>Maleae</taxon>
        <taxon>Pyrus</taxon>
    </lineage>
</organism>
<reference evidence="2 3" key="3">
    <citation type="submission" date="2019-11" db="EMBL/GenBank/DDBJ databases">
        <title>A de novo genome assembly of a pear dwarfing rootstock.</title>
        <authorList>
            <person name="Wang F."/>
            <person name="Wang J."/>
            <person name="Li S."/>
            <person name="Zhang Y."/>
            <person name="Fang M."/>
            <person name="Ma L."/>
            <person name="Zhao Y."/>
            <person name="Jiang S."/>
        </authorList>
    </citation>
    <scope>NUCLEOTIDE SEQUENCE [LARGE SCALE GENOMIC DNA]</scope>
    <source>
        <strain evidence="2">S2</strain>
        <tissue evidence="2">Leaf</tissue>
    </source>
</reference>
<dbReference type="OrthoDB" id="125347at2759"/>